<reference evidence="2" key="2">
    <citation type="journal article" date="2014" name="ISME J.">
        <title>Microbial stratification in low pH oxic and suboxic macroscopic growths along an acid mine drainage.</title>
        <authorList>
            <person name="Mendez-Garcia C."/>
            <person name="Mesa V."/>
            <person name="Sprenger R.R."/>
            <person name="Richter M."/>
            <person name="Diez M.S."/>
            <person name="Solano J."/>
            <person name="Bargiela R."/>
            <person name="Golyshina O.V."/>
            <person name="Manteca A."/>
            <person name="Ramos J.L."/>
            <person name="Gallego J.R."/>
            <person name="Llorente I."/>
            <person name="Martins Dos Santos V.A."/>
            <person name="Jensen O.N."/>
            <person name="Pelaez A.I."/>
            <person name="Sanchez J."/>
            <person name="Ferrer M."/>
        </authorList>
    </citation>
    <scope>NUCLEOTIDE SEQUENCE</scope>
</reference>
<reference evidence="2" key="1">
    <citation type="submission" date="2013-08" db="EMBL/GenBank/DDBJ databases">
        <authorList>
            <person name="Mendez C."/>
            <person name="Richter M."/>
            <person name="Ferrer M."/>
            <person name="Sanchez J."/>
        </authorList>
    </citation>
    <scope>NUCLEOTIDE SEQUENCE</scope>
</reference>
<dbReference type="SUPFAM" id="SSF51905">
    <property type="entry name" value="FAD/NAD(P)-binding domain"/>
    <property type="match status" value="1"/>
</dbReference>
<dbReference type="InterPro" id="IPR012132">
    <property type="entry name" value="GMC_OxRdtase"/>
</dbReference>
<proteinExistence type="inferred from homology"/>
<comment type="similarity">
    <text evidence="1">Belongs to the GMC oxidoreductase family.</text>
</comment>
<dbReference type="PANTHER" id="PTHR11552:SF147">
    <property type="entry name" value="CHOLINE DEHYDROGENASE, MITOCHONDRIAL"/>
    <property type="match status" value="1"/>
</dbReference>
<evidence type="ECO:0000313" key="2">
    <source>
        <dbReference type="EMBL" id="EQD37977.1"/>
    </source>
</evidence>
<feature type="non-terminal residue" evidence="2">
    <location>
        <position position="45"/>
    </location>
</feature>
<dbReference type="GO" id="GO:0047735">
    <property type="term" value="F:cellobiose dehydrogenase (acceptor) activity"/>
    <property type="evidence" value="ECO:0007669"/>
    <property type="project" value="UniProtKB-EC"/>
</dbReference>
<gene>
    <name evidence="2" type="ORF">B1A_17290</name>
</gene>
<sequence>MVATYDYIIVGAGSAGCVLANRLSADPTARVLVLEAGGRDDSFLI</sequence>
<accession>T0Z1A0</accession>
<dbReference type="Pfam" id="PF05834">
    <property type="entry name" value="Lycopene_cycl"/>
    <property type="match status" value="1"/>
</dbReference>
<evidence type="ECO:0000256" key="1">
    <source>
        <dbReference type="ARBA" id="ARBA00010790"/>
    </source>
</evidence>
<name>T0Z1A0_9ZZZZ</name>
<dbReference type="PANTHER" id="PTHR11552">
    <property type="entry name" value="GLUCOSE-METHANOL-CHOLINE GMC OXIDOREDUCTASE"/>
    <property type="match status" value="1"/>
</dbReference>
<dbReference type="EMBL" id="AUZX01012720">
    <property type="protein sequence ID" value="EQD37977.1"/>
    <property type="molecule type" value="Genomic_DNA"/>
</dbReference>
<dbReference type="EC" id="1.1.99.18" evidence="2"/>
<protein>
    <submittedName>
        <fullName evidence="2">Protein containing Glucose-methanol-choline oxidoreductase</fullName>
        <ecNumber evidence="2">1.1.99.18</ecNumber>
    </submittedName>
</protein>
<dbReference type="GO" id="GO:0050660">
    <property type="term" value="F:flavin adenine dinucleotide binding"/>
    <property type="evidence" value="ECO:0007669"/>
    <property type="project" value="InterPro"/>
</dbReference>
<dbReference type="Gene3D" id="3.50.50.60">
    <property type="entry name" value="FAD/NAD(P)-binding domain"/>
    <property type="match status" value="1"/>
</dbReference>
<organism evidence="2">
    <name type="scientific">mine drainage metagenome</name>
    <dbReference type="NCBI Taxonomy" id="410659"/>
    <lineage>
        <taxon>unclassified sequences</taxon>
        <taxon>metagenomes</taxon>
        <taxon>ecological metagenomes</taxon>
    </lineage>
</organism>
<comment type="caution">
    <text evidence="2">The sequence shown here is derived from an EMBL/GenBank/DDBJ whole genome shotgun (WGS) entry which is preliminary data.</text>
</comment>
<keyword evidence="2" id="KW-0560">Oxidoreductase</keyword>
<dbReference type="InterPro" id="IPR036188">
    <property type="entry name" value="FAD/NAD-bd_sf"/>
</dbReference>
<dbReference type="AlphaFoldDB" id="T0Z1A0"/>